<comment type="caution">
    <text evidence="2">The sequence shown here is derived from an EMBL/GenBank/DDBJ whole genome shotgun (WGS) entry which is preliminary data.</text>
</comment>
<dbReference type="InterPro" id="IPR011008">
    <property type="entry name" value="Dimeric_a/b-barrel"/>
</dbReference>
<evidence type="ECO:0000259" key="1">
    <source>
        <dbReference type="Pfam" id="PF07110"/>
    </source>
</evidence>
<dbReference type="InterPro" id="IPR009799">
    <property type="entry name" value="EthD_dom"/>
</dbReference>
<protein>
    <recommendedName>
        <fullName evidence="1">EthD domain-containing protein</fullName>
    </recommendedName>
</protein>
<accession>A0AAW8GGR7</accession>
<gene>
    <name evidence="2" type="ORF">QE383_002773</name>
</gene>
<evidence type="ECO:0000313" key="2">
    <source>
        <dbReference type="EMBL" id="MDQ1120465.1"/>
    </source>
</evidence>
<feature type="domain" description="EthD" evidence="1">
    <location>
        <begin position="11"/>
        <end position="102"/>
    </location>
</feature>
<proteinExistence type="predicted"/>
<dbReference type="Proteomes" id="UP001234354">
    <property type="component" value="Unassembled WGS sequence"/>
</dbReference>
<organism evidence="2 3">
    <name type="scientific">Pseudoxanthomonas winnipegensis</name>
    <dbReference type="NCBI Taxonomy" id="2480810"/>
    <lineage>
        <taxon>Bacteria</taxon>
        <taxon>Pseudomonadati</taxon>
        <taxon>Pseudomonadota</taxon>
        <taxon>Gammaproteobacteria</taxon>
        <taxon>Lysobacterales</taxon>
        <taxon>Lysobacteraceae</taxon>
        <taxon>Pseudoxanthomonas</taxon>
    </lineage>
</organism>
<reference evidence="2" key="1">
    <citation type="submission" date="2023-07" db="EMBL/GenBank/DDBJ databases">
        <title>Functional and genomic diversity of the sorghum phyllosphere microbiome.</title>
        <authorList>
            <person name="Shade A."/>
        </authorList>
    </citation>
    <scope>NUCLEOTIDE SEQUENCE</scope>
    <source>
        <strain evidence="2">SORGH_AS_0908</strain>
    </source>
</reference>
<dbReference type="EMBL" id="JAUTBB010000001">
    <property type="protein sequence ID" value="MDQ1120465.1"/>
    <property type="molecule type" value="Genomic_DNA"/>
</dbReference>
<evidence type="ECO:0000313" key="3">
    <source>
        <dbReference type="Proteomes" id="UP001234354"/>
    </source>
</evidence>
<dbReference type="Pfam" id="PF07110">
    <property type="entry name" value="EthD"/>
    <property type="match status" value="1"/>
</dbReference>
<dbReference type="SUPFAM" id="SSF54909">
    <property type="entry name" value="Dimeric alpha+beta barrel"/>
    <property type="match status" value="2"/>
</dbReference>
<dbReference type="GO" id="GO:0016491">
    <property type="term" value="F:oxidoreductase activity"/>
    <property type="evidence" value="ECO:0007669"/>
    <property type="project" value="InterPro"/>
</dbReference>
<dbReference type="RefSeq" id="WP_306993908.1">
    <property type="nucleotide sequence ID" value="NZ_JAUTBB010000001.1"/>
</dbReference>
<name>A0AAW8GGR7_9GAMM</name>
<dbReference type="Gene3D" id="3.30.70.100">
    <property type="match status" value="2"/>
</dbReference>
<dbReference type="AlphaFoldDB" id="A0AAW8GGR7"/>
<sequence length="241" mass="27090">MIKTIAAIRRKPGMTQQEYFRYILEVHGALAKARPLTVRRYVQSHVLDGAYGAATDSAYQVAFHRDSVTELHFDNVESMMQNFGDPYVRDVLGPDGAHFNDFPSALALLAEDTDIRVAHPGDGAVRVMYFLGRQPEVTDRQFRDALRQAVQDGLDDAPDGAPAVRRAVLSHAIHDETGLIAYFGSSDMPAYDAVLNLWFDPAQALAEWRAWQAGFELRMQQSTSHDRSHAFFLMTREHVII</sequence>